<dbReference type="RefSeq" id="WP_167703146.1">
    <property type="nucleotide sequence ID" value="NZ_CP118168.1"/>
</dbReference>
<dbReference type="AlphaFoldDB" id="A0A968GEG5"/>
<comment type="caution">
    <text evidence="1">The sequence shown here is derived from an EMBL/GenBank/DDBJ whole genome shotgun (WGS) entry which is preliminary data.</text>
</comment>
<dbReference type="GO" id="GO:0051301">
    <property type="term" value="P:cell division"/>
    <property type="evidence" value="ECO:0007669"/>
    <property type="project" value="UniProtKB-KW"/>
</dbReference>
<keyword evidence="2" id="KW-1185">Reference proteome</keyword>
<dbReference type="Proteomes" id="UP000752013">
    <property type="component" value="Unassembled WGS sequence"/>
</dbReference>
<accession>A0A968GEG5</accession>
<reference evidence="1" key="1">
    <citation type="submission" date="2020-03" db="EMBL/GenBank/DDBJ databases">
        <title>Spirochaetal bacteria isolated from arthropods constitute a novel genus Entomospira genus novum within the order Spirochaetales.</title>
        <authorList>
            <person name="Grana-Miraglia L."/>
            <person name="Sikutova S."/>
            <person name="Fingerle V."/>
            <person name="Sing A."/>
            <person name="Castillo-Ramirez S."/>
            <person name="Margos G."/>
            <person name="Rudolf I."/>
        </authorList>
    </citation>
    <scope>NUCLEOTIDE SEQUENCE</scope>
    <source>
        <strain evidence="1">BR208</strain>
    </source>
</reference>
<evidence type="ECO:0000313" key="1">
    <source>
        <dbReference type="EMBL" id="NIZ46693.1"/>
    </source>
</evidence>
<organism evidence="1 2">
    <name type="scientific">Entomospira nematocerorum</name>
    <dbReference type="NCBI Taxonomy" id="2719987"/>
    <lineage>
        <taxon>Bacteria</taxon>
        <taxon>Pseudomonadati</taxon>
        <taxon>Spirochaetota</taxon>
        <taxon>Spirochaetia</taxon>
        <taxon>Spirochaetales</taxon>
        <taxon>Spirochaetaceae</taxon>
        <taxon>Entomospira</taxon>
    </lineage>
</organism>
<dbReference type="InterPro" id="IPR036192">
    <property type="entry name" value="Cell_div_ZapA-like_sf"/>
</dbReference>
<protein>
    <submittedName>
        <fullName evidence="1">Cell division protein ZapA</fullName>
    </submittedName>
</protein>
<sequence length="93" mass="10448">MSSHLYTLSILGVNLTVSTTEKVEYLQELEDILLTSIEDVQYNLGIQDSLSVAIMAGFFLSDRLKKKESMGEDESFLLETKLGDIMKLLNDIT</sequence>
<proteinExistence type="predicted"/>
<evidence type="ECO:0000313" key="2">
    <source>
        <dbReference type="Proteomes" id="UP000752013"/>
    </source>
</evidence>
<dbReference type="SUPFAM" id="SSF102829">
    <property type="entry name" value="Cell division protein ZapA-like"/>
    <property type="match status" value="1"/>
</dbReference>
<dbReference type="EMBL" id="JAATLK010000001">
    <property type="protein sequence ID" value="NIZ46693.1"/>
    <property type="molecule type" value="Genomic_DNA"/>
</dbReference>
<gene>
    <name evidence="1" type="primary">zapA</name>
    <name evidence="1" type="ORF">HCT46_01965</name>
</gene>
<keyword evidence="1" id="KW-0132">Cell division</keyword>
<dbReference type="Pfam" id="PF05164">
    <property type="entry name" value="ZapA"/>
    <property type="match status" value="1"/>
</dbReference>
<dbReference type="InterPro" id="IPR007838">
    <property type="entry name" value="Cell_div_ZapA-like"/>
</dbReference>
<keyword evidence="1" id="KW-0131">Cell cycle</keyword>
<name>A0A968GEG5_9SPIO</name>